<comment type="function">
    <text evidence="1">Plant non-specific lipid-transfer proteins transfer phospholipids as well as galactolipids across membranes. May play a role in wax or cutin deposition in the cell walls of expanding epidermal cells and certain secretory tissues.</text>
</comment>
<dbReference type="AlphaFoldDB" id="A0A6J5TJH1"/>
<keyword evidence="13" id="KW-0812">Transmembrane</keyword>
<keyword evidence="7 14" id="KW-0732">Signal</keyword>
<dbReference type="Pfam" id="PF14368">
    <property type="entry name" value="LTP_2"/>
    <property type="match status" value="1"/>
</dbReference>
<dbReference type="InterPro" id="IPR016140">
    <property type="entry name" value="Bifunc_inhib/LTP/seed_store"/>
</dbReference>
<feature type="signal peptide" evidence="14">
    <location>
        <begin position="1"/>
        <end position="22"/>
    </location>
</feature>
<feature type="transmembrane region" description="Helical" evidence="13">
    <location>
        <begin position="165"/>
        <end position="187"/>
    </location>
</feature>
<evidence type="ECO:0000259" key="15">
    <source>
        <dbReference type="SMART" id="SM00499"/>
    </source>
</evidence>
<organism evidence="16 17">
    <name type="scientific">Prunus armeniaca</name>
    <name type="common">Apricot</name>
    <name type="synonym">Armeniaca vulgaris</name>
    <dbReference type="NCBI Taxonomy" id="36596"/>
    <lineage>
        <taxon>Eukaryota</taxon>
        <taxon>Viridiplantae</taxon>
        <taxon>Streptophyta</taxon>
        <taxon>Embryophyta</taxon>
        <taxon>Tracheophyta</taxon>
        <taxon>Spermatophyta</taxon>
        <taxon>Magnoliopsida</taxon>
        <taxon>eudicotyledons</taxon>
        <taxon>Gunneridae</taxon>
        <taxon>Pentapetalae</taxon>
        <taxon>rosids</taxon>
        <taxon>fabids</taxon>
        <taxon>Rosales</taxon>
        <taxon>Rosaceae</taxon>
        <taxon>Amygdaloideae</taxon>
        <taxon>Amygdaleae</taxon>
        <taxon>Prunus</taxon>
    </lineage>
</organism>
<evidence type="ECO:0000256" key="13">
    <source>
        <dbReference type="SAM" id="Phobius"/>
    </source>
</evidence>
<evidence type="ECO:0000256" key="10">
    <source>
        <dbReference type="ARBA" id="ARBA00023180"/>
    </source>
</evidence>
<keyword evidence="10" id="KW-0325">Glycoprotein</keyword>
<keyword evidence="4" id="KW-0813">Transport</keyword>
<evidence type="ECO:0000256" key="1">
    <source>
        <dbReference type="ARBA" id="ARBA00003211"/>
    </source>
</evidence>
<keyword evidence="11" id="KW-0449">Lipoprotein</keyword>
<evidence type="ECO:0000313" key="17">
    <source>
        <dbReference type="Proteomes" id="UP000507222"/>
    </source>
</evidence>
<dbReference type="CDD" id="cd00010">
    <property type="entry name" value="AAI_LTSS"/>
    <property type="match status" value="1"/>
</dbReference>
<keyword evidence="6" id="KW-0336">GPI-anchor</keyword>
<comment type="similarity">
    <text evidence="3">Belongs to the plant LTP family.</text>
</comment>
<evidence type="ECO:0000256" key="11">
    <source>
        <dbReference type="ARBA" id="ARBA00023288"/>
    </source>
</evidence>
<keyword evidence="9" id="KW-1015">Disulfide bond</keyword>
<dbReference type="EMBL" id="CAEKDK010000001">
    <property type="protein sequence ID" value="CAB4264021.1"/>
    <property type="molecule type" value="Genomic_DNA"/>
</dbReference>
<dbReference type="SMART" id="SM00499">
    <property type="entry name" value="AAI"/>
    <property type="match status" value="1"/>
</dbReference>
<evidence type="ECO:0000256" key="9">
    <source>
        <dbReference type="ARBA" id="ARBA00023157"/>
    </source>
</evidence>
<dbReference type="InterPro" id="IPR036312">
    <property type="entry name" value="Bifun_inhib/LTP/seed_sf"/>
</dbReference>
<feature type="domain" description="Bifunctional inhibitor/plant lipid transfer protein/seed storage helical" evidence="15">
    <location>
        <begin position="30"/>
        <end position="111"/>
    </location>
</feature>
<feature type="region of interest" description="Disordered" evidence="12">
    <location>
        <begin position="131"/>
        <end position="156"/>
    </location>
</feature>
<dbReference type="PANTHER" id="PTHR33044">
    <property type="entry name" value="BIFUNCTIONAL INHIBITOR/LIPID-TRANSFER PROTEIN/SEED STORAGE 2S ALBUMIN SUPERFAMILY PROTEIN-RELATED"/>
    <property type="match status" value="1"/>
</dbReference>
<dbReference type="Proteomes" id="UP000507222">
    <property type="component" value="Unassembled WGS sequence"/>
</dbReference>
<keyword evidence="5" id="KW-1003">Cell membrane</keyword>
<evidence type="ECO:0000256" key="6">
    <source>
        <dbReference type="ARBA" id="ARBA00022622"/>
    </source>
</evidence>
<evidence type="ECO:0000256" key="4">
    <source>
        <dbReference type="ARBA" id="ARBA00022448"/>
    </source>
</evidence>
<dbReference type="GO" id="GO:0098552">
    <property type="term" value="C:side of membrane"/>
    <property type="evidence" value="ECO:0007669"/>
    <property type="project" value="UniProtKB-KW"/>
</dbReference>
<dbReference type="InterPro" id="IPR043325">
    <property type="entry name" value="LTSS"/>
</dbReference>
<keyword evidence="13" id="KW-0472">Membrane</keyword>
<proteinExistence type="inferred from homology"/>
<name>A0A6J5TJH1_PRUAR</name>
<evidence type="ECO:0000256" key="8">
    <source>
        <dbReference type="ARBA" id="ARBA00023121"/>
    </source>
</evidence>
<dbReference type="Gene3D" id="1.10.110.10">
    <property type="entry name" value="Plant lipid-transfer and hydrophobic proteins"/>
    <property type="match status" value="1"/>
</dbReference>
<evidence type="ECO:0000256" key="3">
    <source>
        <dbReference type="ARBA" id="ARBA00009748"/>
    </source>
</evidence>
<dbReference type="GO" id="GO:0005886">
    <property type="term" value="C:plasma membrane"/>
    <property type="evidence" value="ECO:0007669"/>
    <property type="project" value="UniProtKB-SubCell"/>
</dbReference>
<dbReference type="SUPFAM" id="SSF47699">
    <property type="entry name" value="Bifunctional inhibitor/lipid-transfer protein/seed storage 2S albumin"/>
    <property type="match status" value="1"/>
</dbReference>
<evidence type="ECO:0000313" key="16">
    <source>
        <dbReference type="EMBL" id="CAB4264021.1"/>
    </source>
</evidence>
<keyword evidence="8" id="KW-0446">Lipid-binding</keyword>
<reference evidence="16 17" key="1">
    <citation type="submission" date="2020-05" db="EMBL/GenBank/DDBJ databases">
        <authorList>
            <person name="Campoy J."/>
            <person name="Schneeberger K."/>
            <person name="Spophaly S."/>
        </authorList>
    </citation>
    <scope>NUCLEOTIDE SEQUENCE [LARGE SCALE GENOMIC DNA]</scope>
    <source>
        <strain evidence="16">PruArmRojPasFocal</strain>
    </source>
</reference>
<evidence type="ECO:0000256" key="7">
    <source>
        <dbReference type="ARBA" id="ARBA00022729"/>
    </source>
</evidence>
<protein>
    <recommendedName>
        <fullName evidence="15">Bifunctional inhibitor/plant lipid transfer protein/seed storage helical domain-containing protein</fullName>
    </recommendedName>
</protein>
<feature type="compositionally biased region" description="Low complexity" evidence="12">
    <location>
        <begin position="131"/>
        <end position="141"/>
    </location>
</feature>
<sequence>MMRKMLVVALLLIVGSVSEASAAATVAQKCSNQFQKVAVCLNYVTGKADTPTKECCESVKGIRDSEPECLCYVMQQANSGSDEIKKMGIQVAKLLQLPTACSLKNASASDCPKLLGIPAGSPEAAIFNNNASSTATPSAPAGKSAPVKTGDSNGITKPGPHHAGLMATAVAIIFFTFPVVGSISNLFV</sequence>
<evidence type="ECO:0000256" key="5">
    <source>
        <dbReference type="ARBA" id="ARBA00022475"/>
    </source>
</evidence>
<evidence type="ECO:0000256" key="2">
    <source>
        <dbReference type="ARBA" id="ARBA00004609"/>
    </source>
</evidence>
<gene>
    <name evidence="16" type="ORF">CURHAP_LOCUS5514</name>
</gene>
<keyword evidence="13" id="KW-1133">Transmembrane helix</keyword>
<evidence type="ECO:0000256" key="14">
    <source>
        <dbReference type="SAM" id="SignalP"/>
    </source>
</evidence>
<evidence type="ECO:0000256" key="12">
    <source>
        <dbReference type="SAM" id="MobiDB-lite"/>
    </source>
</evidence>
<comment type="subcellular location">
    <subcellularLocation>
        <location evidence="2">Cell membrane</location>
        <topology evidence="2">Lipid-anchor</topology>
        <topology evidence="2">GPI-anchor</topology>
    </subcellularLocation>
</comment>
<accession>A0A6J5TJH1</accession>
<feature type="chain" id="PRO_5026837230" description="Bifunctional inhibitor/plant lipid transfer protein/seed storage helical domain-containing protein" evidence="14">
    <location>
        <begin position="23"/>
        <end position="188"/>
    </location>
</feature>
<dbReference type="GO" id="GO:0008289">
    <property type="term" value="F:lipid binding"/>
    <property type="evidence" value="ECO:0007669"/>
    <property type="project" value="UniProtKB-KW"/>
</dbReference>